<dbReference type="GO" id="GO:0016705">
    <property type="term" value="F:oxidoreductase activity, acting on paired donors, with incorporation or reduction of molecular oxygen"/>
    <property type="evidence" value="ECO:0007669"/>
    <property type="project" value="InterPro"/>
</dbReference>
<dbReference type="EMBL" id="VMNW02000019">
    <property type="protein sequence ID" value="KAA9160941.1"/>
    <property type="molecule type" value="Genomic_DNA"/>
</dbReference>
<protein>
    <submittedName>
        <fullName evidence="3">Cytochrome P450</fullName>
    </submittedName>
</protein>
<comment type="similarity">
    <text evidence="1 2">Belongs to the cytochrome P450 family.</text>
</comment>
<dbReference type="PROSITE" id="PS00086">
    <property type="entry name" value="CYTOCHROME_P450"/>
    <property type="match status" value="1"/>
</dbReference>
<keyword evidence="2" id="KW-0479">Metal-binding</keyword>
<dbReference type="InterPro" id="IPR017972">
    <property type="entry name" value="Cyt_P450_CS"/>
</dbReference>
<dbReference type="Pfam" id="PF00067">
    <property type="entry name" value="p450"/>
    <property type="match status" value="1"/>
</dbReference>
<dbReference type="InterPro" id="IPR002397">
    <property type="entry name" value="Cyt_P450_B"/>
</dbReference>
<organism evidence="3 4">
    <name type="scientific">Amycolatopsis acidicola</name>
    <dbReference type="NCBI Taxonomy" id="2596893"/>
    <lineage>
        <taxon>Bacteria</taxon>
        <taxon>Bacillati</taxon>
        <taxon>Actinomycetota</taxon>
        <taxon>Actinomycetes</taxon>
        <taxon>Pseudonocardiales</taxon>
        <taxon>Pseudonocardiaceae</taxon>
        <taxon>Amycolatopsis</taxon>
    </lineage>
</organism>
<accession>A0A5N0V7E0</accession>
<keyword evidence="4" id="KW-1185">Reference proteome</keyword>
<evidence type="ECO:0000256" key="2">
    <source>
        <dbReference type="RuleBase" id="RU000461"/>
    </source>
</evidence>
<dbReference type="Proteomes" id="UP000319769">
    <property type="component" value="Unassembled WGS sequence"/>
</dbReference>
<proteinExistence type="inferred from homology"/>
<dbReference type="OrthoDB" id="3209493at2"/>
<dbReference type="InterPro" id="IPR001128">
    <property type="entry name" value="Cyt_P450"/>
</dbReference>
<reference evidence="3" key="1">
    <citation type="submission" date="2019-09" db="EMBL/GenBank/DDBJ databases">
        <authorList>
            <person name="Teo W.F.A."/>
            <person name="Duangmal K."/>
        </authorList>
    </citation>
    <scope>NUCLEOTIDE SEQUENCE [LARGE SCALE GENOMIC DNA]</scope>
    <source>
        <strain evidence="3">K81G1</strain>
    </source>
</reference>
<dbReference type="GO" id="GO:0005506">
    <property type="term" value="F:iron ion binding"/>
    <property type="evidence" value="ECO:0007669"/>
    <property type="project" value="InterPro"/>
</dbReference>
<keyword evidence="2" id="KW-0560">Oxidoreductase</keyword>
<dbReference type="PANTHER" id="PTHR46696">
    <property type="entry name" value="P450, PUTATIVE (EUROFUNG)-RELATED"/>
    <property type="match status" value="1"/>
</dbReference>
<dbReference type="AlphaFoldDB" id="A0A5N0V7E0"/>
<evidence type="ECO:0000313" key="3">
    <source>
        <dbReference type="EMBL" id="KAA9160941.1"/>
    </source>
</evidence>
<keyword evidence="2" id="KW-0408">Iron</keyword>
<sequence>MREQRPVSRTSANGGMFVVTRHDDIRHVARDGTVFSSAAEHGAAVVVPETAEVLAPLFERDGAPQLAWRRHLRQFFSPPASARLEPYVRGLSREIVTRLVPEGRADFVAEIAARIPLLVVGALLGLPEARRPELAATVRAATFGGEAEGRAYAGFVLELIRERRGRPDDGGLLASVVNTPIDGHEASDRELLKFVLLLIAAGNLTTTDQLASTLLVLARDHELRARVAADPALIPALVEESVRFESAVAATGRTVRAETRLNGVGLSPGDRLLLTWGSGNRDEDHFPDGASFRLDRGRVRHLGWGAGPHRCIGLHLARMQLRVICEELLAAIPEFRLPPDFVPELTYGVIRGVRSLPVTWPPPLRPA</sequence>
<dbReference type="Gene3D" id="1.10.630.10">
    <property type="entry name" value="Cytochrome P450"/>
    <property type="match status" value="1"/>
</dbReference>
<comment type="caution">
    <text evidence="3">The sequence shown here is derived from an EMBL/GenBank/DDBJ whole genome shotgun (WGS) entry which is preliminary data.</text>
</comment>
<dbReference type="GO" id="GO:0020037">
    <property type="term" value="F:heme binding"/>
    <property type="evidence" value="ECO:0007669"/>
    <property type="project" value="InterPro"/>
</dbReference>
<name>A0A5N0V7E0_9PSEU</name>
<gene>
    <name evidence="3" type="ORF">FPZ12_016065</name>
</gene>
<keyword evidence="2" id="KW-0503">Monooxygenase</keyword>
<dbReference type="PRINTS" id="PR00385">
    <property type="entry name" value="P450"/>
</dbReference>
<dbReference type="PRINTS" id="PR00359">
    <property type="entry name" value="BP450"/>
</dbReference>
<dbReference type="InterPro" id="IPR036396">
    <property type="entry name" value="Cyt_P450_sf"/>
</dbReference>
<dbReference type="SUPFAM" id="SSF48264">
    <property type="entry name" value="Cytochrome P450"/>
    <property type="match status" value="1"/>
</dbReference>
<dbReference type="PANTHER" id="PTHR46696:SF6">
    <property type="entry name" value="P450, PUTATIVE (EUROFUNG)-RELATED"/>
    <property type="match status" value="1"/>
</dbReference>
<evidence type="ECO:0000256" key="1">
    <source>
        <dbReference type="ARBA" id="ARBA00010617"/>
    </source>
</evidence>
<evidence type="ECO:0000313" key="4">
    <source>
        <dbReference type="Proteomes" id="UP000319769"/>
    </source>
</evidence>
<keyword evidence="2" id="KW-0349">Heme</keyword>
<dbReference type="GO" id="GO:0004497">
    <property type="term" value="F:monooxygenase activity"/>
    <property type="evidence" value="ECO:0007669"/>
    <property type="project" value="UniProtKB-KW"/>
</dbReference>